<proteinExistence type="predicted"/>
<protein>
    <submittedName>
        <fullName evidence="1">Uncharacterized protein</fullName>
    </submittedName>
</protein>
<name>A0ABM6RRX1_9FIRM</name>
<reference evidence="1 2" key="1">
    <citation type="journal article" date="2019" name="Sci. Rep.">
        <title>Sulfobacillus thermotolerans: new insights into resistance and metabolic capacities of acidophilic chemolithotrophs.</title>
        <authorList>
            <person name="Panyushkina A.E."/>
            <person name="Babenko V.V."/>
            <person name="Nikitina A.S."/>
            <person name="Selezneva O.V."/>
            <person name="Tsaplina I.A."/>
            <person name="Letarova M.A."/>
            <person name="Kostryukova E.S."/>
            <person name="Letarov A.V."/>
        </authorList>
    </citation>
    <scope>NUCLEOTIDE SEQUENCE [LARGE SCALE GENOMIC DNA]</scope>
    <source>
        <strain evidence="1 2">Kr1</strain>
    </source>
</reference>
<dbReference type="Proteomes" id="UP000325292">
    <property type="component" value="Chromosome"/>
</dbReference>
<accession>A0ABM6RRX1</accession>
<evidence type="ECO:0000313" key="1">
    <source>
        <dbReference type="EMBL" id="AUW94190.1"/>
    </source>
</evidence>
<organism evidence="1 2">
    <name type="scientific">Sulfobacillus thermotolerans</name>
    <dbReference type="NCBI Taxonomy" id="338644"/>
    <lineage>
        <taxon>Bacteria</taxon>
        <taxon>Bacillati</taxon>
        <taxon>Bacillota</taxon>
        <taxon>Clostridia</taxon>
        <taxon>Eubacteriales</taxon>
        <taxon>Clostridiales Family XVII. Incertae Sedis</taxon>
        <taxon>Sulfobacillus</taxon>
    </lineage>
</organism>
<keyword evidence="2" id="KW-1185">Reference proteome</keyword>
<dbReference type="EMBL" id="CP019454">
    <property type="protein sequence ID" value="AUW94190.1"/>
    <property type="molecule type" value="Genomic_DNA"/>
</dbReference>
<sequence length="199" mass="21781">MNTQSMKFVFGVSALLTIGVIFVPMTTSLGQNITEANVTGWQGEYEADTQQFKLRMETPNPQTTVVVNMAPLPLKDFSIHRGENWYTPVDTKAPMQAAMADDPHLLEQALGTRNNVFTPLTPFPGNPVAYSVGMLKTLAKNRINPDQFGGPNIPPGSVPVSHLSDGMLQIDTQANADTFKQLKPGQMPPELSALIKEYH</sequence>
<gene>
    <name evidence="1" type="ORF">BXT84_09720</name>
</gene>
<evidence type="ECO:0000313" key="2">
    <source>
        <dbReference type="Proteomes" id="UP000325292"/>
    </source>
</evidence>